<organism evidence="15">
    <name type="scientific">Anthurium amnicola</name>
    <dbReference type="NCBI Taxonomy" id="1678845"/>
    <lineage>
        <taxon>Eukaryota</taxon>
        <taxon>Viridiplantae</taxon>
        <taxon>Streptophyta</taxon>
        <taxon>Embryophyta</taxon>
        <taxon>Tracheophyta</taxon>
        <taxon>Spermatophyta</taxon>
        <taxon>Magnoliopsida</taxon>
        <taxon>Liliopsida</taxon>
        <taxon>Araceae</taxon>
        <taxon>Pothoideae</taxon>
        <taxon>Potheae</taxon>
        <taxon>Anthurium</taxon>
    </lineage>
</organism>
<evidence type="ECO:0000256" key="9">
    <source>
        <dbReference type="PROSITE-ProRule" id="PRU01240"/>
    </source>
</evidence>
<dbReference type="PROSITE" id="PS00138">
    <property type="entry name" value="SUBTILASE_SER"/>
    <property type="match status" value="1"/>
</dbReference>
<proteinExistence type="inferred from homology"/>
<dbReference type="Gene3D" id="3.40.50.200">
    <property type="entry name" value="Peptidase S8/S53 domain"/>
    <property type="match status" value="1"/>
</dbReference>
<dbReference type="PROSITE" id="PS00137">
    <property type="entry name" value="SUBTILASE_HIS"/>
    <property type="match status" value="1"/>
</dbReference>
<dbReference type="PANTHER" id="PTHR10795">
    <property type="entry name" value="PROPROTEIN CONVERTASE SUBTILISIN/KEXIN"/>
    <property type="match status" value="1"/>
</dbReference>
<dbReference type="InterPro" id="IPR023827">
    <property type="entry name" value="Peptidase_S8_Asp-AS"/>
</dbReference>
<accession>A0A1D1YQN9</accession>
<feature type="non-terminal residue" evidence="15">
    <location>
        <position position="1"/>
    </location>
</feature>
<evidence type="ECO:0000259" key="11">
    <source>
        <dbReference type="Pfam" id="PF00082"/>
    </source>
</evidence>
<dbReference type="InterPro" id="IPR045051">
    <property type="entry name" value="SBT"/>
</dbReference>
<dbReference type="InterPro" id="IPR000209">
    <property type="entry name" value="Peptidase_S8/S53_dom"/>
</dbReference>
<dbReference type="InterPro" id="IPR041469">
    <property type="entry name" value="Subtilisin-like_FN3"/>
</dbReference>
<evidence type="ECO:0000256" key="2">
    <source>
        <dbReference type="ARBA" id="ARBA00022525"/>
    </source>
</evidence>
<dbReference type="SUPFAM" id="SSF52743">
    <property type="entry name" value="Subtilisin-like"/>
    <property type="match status" value="1"/>
</dbReference>
<evidence type="ECO:0000256" key="7">
    <source>
        <dbReference type="ARBA" id="ARBA00023180"/>
    </source>
</evidence>
<evidence type="ECO:0000256" key="3">
    <source>
        <dbReference type="ARBA" id="ARBA00022670"/>
    </source>
</evidence>
<feature type="active site" description="Charge relay system" evidence="8 9">
    <location>
        <position position="496"/>
    </location>
</feature>
<dbReference type="InterPro" id="IPR003137">
    <property type="entry name" value="PA_domain"/>
</dbReference>
<dbReference type="Gene3D" id="2.60.40.2310">
    <property type="match status" value="1"/>
</dbReference>
<keyword evidence="6 9" id="KW-0720">Serine protease</keyword>
<feature type="domain" description="Inhibitor I9" evidence="13">
    <location>
        <begin position="8"/>
        <end position="84"/>
    </location>
</feature>
<dbReference type="Gene3D" id="3.50.30.30">
    <property type="match status" value="1"/>
</dbReference>
<evidence type="ECO:0000256" key="6">
    <source>
        <dbReference type="ARBA" id="ARBA00022825"/>
    </source>
</evidence>
<protein>
    <submittedName>
        <fullName evidence="15">Subtilisin-like protease SDD1</fullName>
    </submittedName>
</protein>
<dbReference type="Pfam" id="PF02225">
    <property type="entry name" value="PA"/>
    <property type="match status" value="1"/>
</dbReference>
<keyword evidence="3 9" id="KW-0645">Protease</keyword>
<keyword evidence="5 9" id="KW-0378">Hydrolase</keyword>
<feature type="domain" description="PA" evidence="12">
    <location>
        <begin position="333"/>
        <end position="413"/>
    </location>
</feature>
<name>A0A1D1YQN9_9ARAE</name>
<dbReference type="EMBL" id="GDJX01010968">
    <property type="protein sequence ID" value="JAT56968.1"/>
    <property type="molecule type" value="Transcribed_RNA"/>
</dbReference>
<dbReference type="InterPro" id="IPR036852">
    <property type="entry name" value="Peptidase_S8/S53_dom_sf"/>
</dbReference>
<gene>
    <name evidence="15" type="primary">SDD1_14</name>
    <name evidence="15" type="ORF">g.114488</name>
</gene>
<evidence type="ECO:0000256" key="8">
    <source>
        <dbReference type="PIRSR" id="PIRSR615500-1"/>
    </source>
</evidence>
<dbReference type="SUPFAM" id="SSF52025">
    <property type="entry name" value="PA domain"/>
    <property type="match status" value="1"/>
</dbReference>
<sequence>AAGHPPIYIVYVRKPDHMLSASPEQLEEWHKSFLPTPTLDSGEPRMVYSYKEAISGFAARLLPEEVEAMKHNPDFLDASPDEPLDFETTHTPDFLGLRTAVGRTPVWRAANRGDGVIVGVVDTGINRHHQSFAGAWPHVAPPAWNGWCSFESRMVCNSKILGAKVGAMGALPDDGNGHGTHVAGILAGLQVPGASINGHAAGEAAGAAPSSYLAIYKATATAGSLWCIDEAIKDGVGILSISRSIKKHPFHQNDIAIGALSAVRNGILVNCAAGNYGPRASTVRNEAPWITTVGASTIGRALRTFVRLVNRTQDLPGESVFASRAAANVRARAVYPGANGSYKLEYCTDLTGVRVMGKIVLCRIGGGEPADIANVVQNNGGVGMVLMNLNFIDSIITNIPDAAIPTVAVNYADSVVLTDYVAPAAAPPGWRPWIEFVPDQTIFTQQPFPAVPYFSSRGPSLVNGGILKPDILAPGVNILSASHTDNRGFVLMSGTSMATPHISGISAILKASNPNWTPAMIRSAIMTTAEATNRQGNRITDEKGSRANLYTVGAGHVNPAGALRPGLVYGVGFDDYVRYLCGLGLPDREVMKVASINYGCRAVAGGPLDSDQLNYPSISVEIRSAVGTTKVIHRTVTNLLRGMVWTHVAEVNHPMGGVVSVTVQPPTLNFASPNDEMGFDVTFTVKQALPGTYEGQLKWRTKFHPQAVVSPLLVTVK</sequence>
<evidence type="ECO:0000313" key="15">
    <source>
        <dbReference type="EMBL" id="JAT56968.1"/>
    </source>
</evidence>
<dbReference type="Pfam" id="PF00082">
    <property type="entry name" value="Peptidase_S8"/>
    <property type="match status" value="1"/>
</dbReference>
<dbReference type="InterPro" id="IPR010259">
    <property type="entry name" value="S8pro/Inhibitor_I9"/>
</dbReference>
<evidence type="ECO:0000259" key="12">
    <source>
        <dbReference type="Pfam" id="PF02225"/>
    </source>
</evidence>
<dbReference type="InterPro" id="IPR023828">
    <property type="entry name" value="Peptidase_S8_Ser-AS"/>
</dbReference>
<dbReference type="GO" id="GO:0006508">
    <property type="term" value="P:proteolysis"/>
    <property type="evidence" value="ECO:0007669"/>
    <property type="project" value="UniProtKB-KW"/>
</dbReference>
<feature type="domain" description="Subtilisin-like protease fibronectin type-III" evidence="14">
    <location>
        <begin position="612"/>
        <end position="714"/>
    </location>
</feature>
<dbReference type="Pfam" id="PF17766">
    <property type="entry name" value="fn3_6"/>
    <property type="match status" value="1"/>
</dbReference>
<dbReference type="GO" id="GO:0004252">
    <property type="term" value="F:serine-type endopeptidase activity"/>
    <property type="evidence" value="ECO:0007669"/>
    <property type="project" value="UniProtKB-UniRule"/>
</dbReference>
<dbReference type="Gene3D" id="3.30.70.80">
    <property type="entry name" value="Peptidase S8 propeptide/proteinase inhibitor I9"/>
    <property type="match status" value="1"/>
</dbReference>
<dbReference type="Pfam" id="PF05922">
    <property type="entry name" value="Inhibitor_I9"/>
    <property type="match status" value="1"/>
</dbReference>
<reference evidence="15" key="1">
    <citation type="submission" date="2015-07" db="EMBL/GenBank/DDBJ databases">
        <title>Transcriptome Assembly of Anthurium amnicola.</title>
        <authorList>
            <person name="Suzuki J."/>
        </authorList>
    </citation>
    <scope>NUCLEOTIDE SEQUENCE</scope>
</reference>
<evidence type="ECO:0000259" key="13">
    <source>
        <dbReference type="Pfam" id="PF05922"/>
    </source>
</evidence>
<dbReference type="AlphaFoldDB" id="A0A1D1YQN9"/>
<comment type="similarity">
    <text evidence="1 9 10">Belongs to the peptidase S8 family.</text>
</comment>
<evidence type="ECO:0000256" key="10">
    <source>
        <dbReference type="RuleBase" id="RU003355"/>
    </source>
</evidence>
<evidence type="ECO:0000256" key="5">
    <source>
        <dbReference type="ARBA" id="ARBA00022801"/>
    </source>
</evidence>
<dbReference type="InterPro" id="IPR046450">
    <property type="entry name" value="PA_dom_sf"/>
</dbReference>
<keyword evidence="7" id="KW-0325">Glycoprotein</keyword>
<dbReference type="PROSITE" id="PS51892">
    <property type="entry name" value="SUBTILASE"/>
    <property type="match status" value="1"/>
</dbReference>
<feature type="domain" description="Peptidase S8/S53" evidence="11">
    <location>
        <begin position="113"/>
        <end position="537"/>
    </location>
</feature>
<feature type="active site" description="Charge relay system" evidence="8 9">
    <location>
        <position position="178"/>
    </location>
</feature>
<dbReference type="InterPro" id="IPR022398">
    <property type="entry name" value="Peptidase_S8_His-AS"/>
</dbReference>
<dbReference type="InterPro" id="IPR015500">
    <property type="entry name" value="Peptidase_S8_subtilisin-rel"/>
</dbReference>
<keyword evidence="2" id="KW-0964">Secreted</keyword>
<dbReference type="PROSITE" id="PS00136">
    <property type="entry name" value="SUBTILASE_ASP"/>
    <property type="match status" value="1"/>
</dbReference>
<evidence type="ECO:0000256" key="4">
    <source>
        <dbReference type="ARBA" id="ARBA00022729"/>
    </source>
</evidence>
<dbReference type="PRINTS" id="PR00723">
    <property type="entry name" value="SUBTILISIN"/>
</dbReference>
<dbReference type="CDD" id="cd02120">
    <property type="entry name" value="PA_subtilisin_like"/>
    <property type="match status" value="1"/>
</dbReference>
<evidence type="ECO:0000259" key="14">
    <source>
        <dbReference type="Pfam" id="PF17766"/>
    </source>
</evidence>
<dbReference type="InterPro" id="IPR037045">
    <property type="entry name" value="S8pro/Inhibitor_I9_sf"/>
</dbReference>
<evidence type="ECO:0000256" key="1">
    <source>
        <dbReference type="ARBA" id="ARBA00011073"/>
    </source>
</evidence>
<keyword evidence="4" id="KW-0732">Signal</keyword>
<feature type="active site" description="Charge relay system" evidence="8 9">
    <location>
        <position position="122"/>
    </location>
</feature>